<sequence>MDAFAALPDLASRAFGGGVVHANDEFFAAADHLVTAEPPVHSPRTFGHKGQVYDGWETRRRREPGSDVAIVRLGAPGVIRGVDVDTAFFTGNFPPYASIDGLSVRGYPSAADLVAAEWVPLVPKSPLNGDSRNLFAVADERRFTHVRLTIHPDGGVARLRVHGVVVPDPALLPDVFDVAAAAHGAAVTECSDMFYGHPEKMLMPGLAQHMGDGWETSRRRDDGNDWVVVRLAAPALISLADLDTTHFKGNAPGWAALSGRSGDSDWFEILPRVALTPDTPHRFRVDPGREATHVRLDIFPDGGMARLRLHGRARPGFLDEQFRRRSS</sequence>
<dbReference type="SUPFAM" id="SSF49785">
    <property type="entry name" value="Galactose-binding domain-like"/>
    <property type="match status" value="2"/>
</dbReference>
<accession>A0ABQ3Y759</accession>
<feature type="domain" description="Allantoicase" evidence="3">
    <location>
        <begin position="184"/>
        <end position="313"/>
    </location>
</feature>
<gene>
    <name evidence="2 4" type="primary">alc</name>
    <name evidence="4" type="ORF">Ade02nite_44700</name>
</gene>
<evidence type="ECO:0000256" key="2">
    <source>
        <dbReference type="HAMAP-Rule" id="MF_00813"/>
    </source>
</evidence>
<dbReference type="EC" id="3.5.3.4" evidence="2"/>
<dbReference type="PANTHER" id="PTHR12045">
    <property type="entry name" value="ALLANTOICASE"/>
    <property type="match status" value="1"/>
</dbReference>
<evidence type="ECO:0000259" key="3">
    <source>
        <dbReference type="Pfam" id="PF03561"/>
    </source>
</evidence>
<protein>
    <recommendedName>
        <fullName evidence="2">Probable allantoicase</fullName>
        <ecNumber evidence="2">3.5.3.4</ecNumber>
    </recommendedName>
    <alternativeName>
        <fullName evidence="2">Allantoate amidinohydrolase</fullName>
    </alternativeName>
</protein>
<keyword evidence="5" id="KW-1185">Reference proteome</keyword>
<dbReference type="PANTHER" id="PTHR12045:SF3">
    <property type="entry name" value="INACTIVE ALLANTOICASE-RELATED"/>
    <property type="match status" value="1"/>
</dbReference>
<dbReference type="RefSeq" id="WP_203766861.1">
    <property type="nucleotide sequence ID" value="NZ_BAAABO010000046.1"/>
</dbReference>
<proteinExistence type="inferred from homology"/>
<dbReference type="Pfam" id="PF03561">
    <property type="entry name" value="Allantoicase"/>
    <property type="match status" value="2"/>
</dbReference>
<dbReference type="Proteomes" id="UP000609879">
    <property type="component" value="Unassembled WGS sequence"/>
</dbReference>
<comment type="caution">
    <text evidence="4">The sequence shown here is derived from an EMBL/GenBank/DDBJ whole genome shotgun (WGS) entry which is preliminary data.</text>
</comment>
<keyword evidence="2" id="KW-0378">Hydrolase</keyword>
<keyword evidence="2" id="KW-0659">Purine metabolism</keyword>
<name>A0ABQ3Y759_9ACTN</name>
<comment type="pathway">
    <text evidence="2">Nitrogen metabolism; (S)-allantoin degradation; (S)-ureidoglycolate from allantoate (aminidohydrolase route): step 1/1.</text>
</comment>
<comment type="similarity">
    <text evidence="1 2">Belongs to the allantoicase family.</text>
</comment>
<evidence type="ECO:0000313" key="4">
    <source>
        <dbReference type="EMBL" id="GID75829.1"/>
    </source>
</evidence>
<dbReference type="InterPro" id="IPR015908">
    <property type="entry name" value="Allantoicase_dom"/>
</dbReference>
<comment type="catalytic activity">
    <reaction evidence="2">
        <text>allantoate + H2O = (S)-ureidoglycolate + urea</text>
        <dbReference type="Rhea" id="RHEA:11016"/>
        <dbReference type="ChEBI" id="CHEBI:15377"/>
        <dbReference type="ChEBI" id="CHEBI:16199"/>
        <dbReference type="ChEBI" id="CHEBI:17536"/>
        <dbReference type="ChEBI" id="CHEBI:57296"/>
        <dbReference type="EC" id="3.5.3.4"/>
    </reaction>
</comment>
<evidence type="ECO:0000256" key="1">
    <source>
        <dbReference type="ARBA" id="ARBA00009242"/>
    </source>
</evidence>
<dbReference type="HAMAP" id="MF_00813">
    <property type="entry name" value="Allantoicase"/>
    <property type="match status" value="1"/>
</dbReference>
<dbReference type="Gene3D" id="2.60.120.260">
    <property type="entry name" value="Galactose-binding domain-like"/>
    <property type="match status" value="2"/>
</dbReference>
<dbReference type="NCBIfam" id="TIGR02961">
    <property type="entry name" value="allantoicase"/>
    <property type="match status" value="1"/>
</dbReference>
<dbReference type="InterPro" id="IPR005164">
    <property type="entry name" value="Allantoicase"/>
</dbReference>
<reference evidence="4 5" key="1">
    <citation type="submission" date="2021-01" db="EMBL/GenBank/DDBJ databases">
        <title>Whole genome shotgun sequence of Actinoplanes deccanensis NBRC 13994.</title>
        <authorList>
            <person name="Komaki H."/>
            <person name="Tamura T."/>
        </authorList>
    </citation>
    <scope>NUCLEOTIDE SEQUENCE [LARGE SCALE GENOMIC DNA]</scope>
    <source>
        <strain evidence="4 5">NBRC 13994</strain>
    </source>
</reference>
<evidence type="ECO:0000313" key="5">
    <source>
        <dbReference type="Proteomes" id="UP000609879"/>
    </source>
</evidence>
<feature type="domain" description="Allantoicase" evidence="3">
    <location>
        <begin position="16"/>
        <end position="165"/>
    </location>
</feature>
<dbReference type="InterPro" id="IPR008979">
    <property type="entry name" value="Galactose-bd-like_sf"/>
</dbReference>
<organism evidence="4 5">
    <name type="scientific">Paractinoplanes deccanensis</name>
    <dbReference type="NCBI Taxonomy" id="113561"/>
    <lineage>
        <taxon>Bacteria</taxon>
        <taxon>Bacillati</taxon>
        <taxon>Actinomycetota</taxon>
        <taxon>Actinomycetes</taxon>
        <taxon>Micromonosporales</taxon>
        <taxon>Micromonosporaceae</taxon>
        <taxon>Paractinoplanes</taxon>
    </lineage>
</organism>
<dbReference type="EMBL" id="BOMI01000084">
    <property type="protein sequence ID" value="GID75829.1"/>
    <property type="molecule type" value="Genomic_DNA"/>
</dbReference>